<name>A0A9W6QPV7_9PSEU</name>
<dbReference type="Proteomes" id="UP001165042">
    <property type="component" value="Unassembled WGS sequence"/>
</dbReference>
<feature type="region of interest" description="Disordered" evidence="1">
    <location>
        <begin position="19"/>
        <end position="42"/>
    </location>
</feature>
<reference evidence="2" key="1">
    <citation type="submission" date="2023-02" db="EMBL/GenBank/DDBJ databases">
        <title>Actinokineospora globicatena NBRC 15670.</title>
        <authorList>
            <person name="Ichikawa N."/>
            <person name="Sato H."/>
            <person name="Tonouchi N."/>
        </authorList>
    </citation>
    <scope>NUCLEOTIDE SEQUENCE</scope>
    <source>
        <strain evidence="2">NBRC 15670</strain>
    </source>
</reference>
<dbReference type="AlphaFoldDB" id="A0A9W6QPV7"/>
<sequence length="57" mass="6046">MKVVRVSCTCAGPVPNPVASSGNAGRYMSMESGPKVDSPPRMRARRTLLGAGWADIR</sequence>
<organism evidence="2 3">
    <name type="scientific">Actinokineospora globicatena</name>
    <dbReference type="NCBI Taxonomy" id="103729"/>
    <lineage>
        <taxon>Bacteria</taxon>
        <taxon>Bacillati</taxon>
        <taxon>Actinomycetota</taxon>
        <taxon>Actinomycetes</taxon>
        <taxon>Pseudonocardiales</taxon>
        <taxon>Pseudonocardiaceae</taxon>
        <taxon>Actinokineospora</taxon>
    </lineage>
</organism>
<comment type="caution">
    <text evidence="2">The sequence shown here is derived from an EMBL/GenBank/DDBJ whole genome shotgun (WGS) entry which is preliminary data.</text>
</comment>
<evidence type="ECO:0000256" key="1">
    <source>
        <dbReference type="SAM" id="MobiDB-lite"/>
    </source>
</evidence>
<evidence type="ECO:0000313" key="3">
    <source>
        <dbReference type="Proteomes" id="UP001165042"/>
    </source>
</evidence>
<accession>A0A9W6QPV7</accession>
<protein>
    <submittedName>
        <fullName evidence="2">Uncharacterized protein</fullName>
    </submittedName>
</protein>
<evidence type="ECO:0000313" key="2">
    <source>
        <dbReference type="EMBL" id="GLW93810.1"/>
    </source>
</evidence>
<proteinExistence type="predicted"/>
<keyword evidence="3" id="KW-1185">Reference proteome</keyword>
<gene>
    <name evidence="2" type="ORF">Aglo03_46260</name>
</gene>
<dbReference type="EMBL" id="BSSD01000007">
    <property type="protein sequence ID" value="GLW93810.1"/>
    <property type="molecule type" value="Genomic_DNA"/>
</dbReference>